<feature type="transmembrane region" description="Helical" evidence="1">
    <location>
        <begin position="71"/>
        <end position="93"/>
    </location>
</feature>
<proteinExistence type="predicted"/>
<reference evidence="2 3" key="1">
    <citation type="submission" date="2018-03" db="EMBL/GenBank/DDBJ databases">
        <title>Genomic Encyclopedia of Type Strains, Phase III (KMG-III): the genomes of soil and plant-associated and newly described type strains.</title>
        <authorList>
            <person name="Whitman W."/>
        </authorList>
    </citation>
    <scope>NUCLEOTIDE SEQUENCE [LARGE SCALE GENOMIC DNA]</scope>
    <source>
        <strain evidence="2 3">VKM Ac-1602</strain>
    </source>
</reference>
<dbReference type="RefSeq" id="WP_127844067.1">
    <property type="nucleotide sequence ID" value="NZ_QGDV01000001.1"/>
</dbReference>
<dbReference type="EMBL" id="QGDV01000001">
    <property type="protein sequence ID" value="PWJ66617.1"/>
    <property type="molecule type" value="Genomic_DNA"/>
</dbReference>
<keyword evidence="1" id="KW-0472">Membrane</keyword>
<sequence>MSDDDSDCSAVVQKDRVPRPGSTADLVVTLILLPVGFVLTAAVSMMALVAAALGAACTGSCSDSFVRTVRFVVAAAVWVPFFLSSGVAVVRLARHRGAAWVPVIGAVGVIAVTVIGLGVGRR</sequence>
<feature type="transmembrane region" description="Helical" evidence="1">
    <location>
        <begin position="99"/>
        <end position="119"/>
    </location>
</feature>
<dbReference type="InterPro" id="IPR046231">
    <property type="entry name" value="DUF6264"/>
</dbReference>
<keyword evidence="1" id="KW-1133">Transmembrane helix</keyword>
<keyword evidence="3" id="KW-1185">Reference proteome</keyword>
<dbReference type="Proteomes" id="UP000245674">
    <property type="component" value="Unassembled WGS sequence"/>
</dbReference>
<accession>A0ABX5LFX1</accession>
<organism evidence="2 3">
    <name type="scientific">Rathayibacter iranicus NCPPB 2253 = VKM Ac-1602</name>
    <dbReference type="NCBI Taxonomy" id="1328868"/>
    <lineage>
        <taxon>Bacteria</taxon>
        <taxon>Bacillati</taxon>
        <taxon>Actinomycetota</taxon>
        <taxon>Actinomycetes</taxon>
        <taxon>Micrococcales</taxon>
        <taxon>Microbacteriaceae</taxon>
        <taxon>Rathayibacter</taxon>
    </lineage>
</organism>
<comment type="caution">
    <text evidence="2">The sequence shown here is derived from an EMBL/GenBank/DDBJ whole genome shotgun (WGS) entry which is preliminary data.</text>
</comment>
<evidence type="ECO:0000313" key="3">
    <source>
        <dbReference type="Proteomes" id="UP000245674"/>
    </source>
</evidence>
<name>A0ABX5LFX1_9MICO</name>
<feature type="transmembrane region" description="Helical" evidence="1">
    <location>
        <begin position="26"/>
        <end position="59"/>
    </location>
</feature>
<keyword evidence="1" id="KW-0812">Transmembrane</keyword>
<evidence type="ECO:0000313" key="2">
    <source>
        <dbReference type="EMBL" id="PWJ66617.1"/>
    </source>
</evidence>
<gene>
    <name evidence="2" type="ORF">B0H03_10164</name>
</gene>
<dbReference type="Pfam" id="PF19779">
    <property type="entry name" value="DUF6264"/>
    <property type="match status" value="1"/>
</dbReference>
<evidence type="ECO:0000256" key="1">
    <source>
        <dbReference type="SAM" id="Phobius"/>
    </source>
</evidence>
<protein>
    <submittedName>
        <fullName evidence="2">Uncharacterized protein</fullName>
    </submittedName>
</protein>